<accession>A0A9D1IU76</accession>
<sequence length="301" mass="33693">MKEPTLLVLAAGMGSRYGGLKQIDPVGPAGEIILDYSLYDAHLAGFRRVVFVIKPELEQAFEEAIGRRARQTMQVAYAYQTLDRLPQGFSVPEGRVKPWGTGHAVLCARDVVDSPFAVINADDYYGRSCFALLYRFLTEERPQKPLAMCMVGYRLERTLTENGSVSRGVCTIENGFLQSVTEHTAIARTTDGRIEARDGERAVVLPPDTVVSMNAWGMPAEVFDGLEVGFCAFLRRRDGDALKREYYLPGFVDDQVREGRGTVRVLTTPDQWHGVTYREDRDQVRAAFEKMLAQGLYPALR</sequence>
<dbReference type="AlphaFoldDB" id="A0A9D1IU76"/>
<proteinExistence type="predicted"/>
<evidence type="ECO:0000313" key="3">
    <source>
        <dbReference type="Proteomes" id="UP000824073"/>
    </source>
</evidence>
<reference evidence="2" key="1">
    <citation type="submission" date="2020-10" db="EMBL/GenBank/DDBJ databases">
        <authorList>
            <person name="Gilroy R."/>
        </authorList>
    </citation>
    <scope>NUCLEOTIDE SEQUENCE</scope>
    <source>
        <strain evidence="2">CHK191-8634</strain>
    </source>
</reference>
<dbReference type="SUPFAM" id="SSF53448">
    <property type="entry name" value="Nucleotide-diphospho-sugar transferases"/>
    <property type="match status" value="1"/>
</dbReference>
<protein>
    <submittedName>
        <fullName evidence="2">Nucleotidyltransferase</fullName>
    </submittedName>
</protein>
<comment type="caution">
    <text evidence="2">The sequence shown here is derived from an EMBL/GenBank/DDBJ whole genome shotgun (WGS) entry which is preliminary data.</text>
</comment>
<name>A0A9D1IU76_9CLOT</name>
<reference evidence="2" key="2">
    <citation type="journal article" date="2021" name="PeerJ">
        <title>Extensive microbial diversity within the chicken gut microbiome revealed by metagenomics and culture.</title>
        <authorList>
            <person name="Gilroy R."/>
            <person name="Ravi A."/>
            <person name="Getino M."/>
            <person name="Pursley I."/>
            <person name="Horton D.L."/>
            <person name="Alikhan N.F."/>
            <person name="Baker D."/>
            <person name="Gharbi K."/>
            <person name="Hall N."/>
            <person name="Watson M."/>
            <person name="Adriaenssens E.M."/>
            <person name="Foster-Nyarko E."/>
            <person name="Jarju S."/>
            <person name="Secka A."/>
            <person name="Antonio M."/>
            <person name="Oren A."/>
            <person name="Chaudhuri R.R."/>
            <person name="La Ragione R."/>
            <person name="Hildebrand F."/>
            <person name="Pallen M.J."/>
        </authorList>
    </citation>
    <scope>NUCLEOTIDE SEQUENCE</scope>
    <source>
        <strain evidence="2">CHK191-8634</strain>
    </source>
</reference>
<dbReference type="EMBL" id="DVMR01000011">
    <property type="protein sequence ID" value="HIU42841.1"/>
    <property type="molecule type" value="Genomic_DNA"/>
</dbReference>
<organism evidence="2 3">
    <name type="scientific">Candidatus Ventrousia excrementavium</name>
    <dbReference type="NCBI Taxonomy" id="2840961"/>
    <lineage>
        <taxon>Bacteria</taxon>
        <taxon>Bacillati</taxon>
        <taxon>Bacillota</taxon>
        <taxon>Clostridia</taxon>
        <taxon>Eubacteriales</taxon>
        <taxon>Clostridiaceae</taxon>
        <taxon>Clostridiaceae incertae sedis</taxon>
        <taxon>Candidatus Ventrousia</taxon>
    </lineage>
</organism>
<feature type="domain" description="Nucleotidyl transferase" evidence="1">
    <location>
        <begin position="8"/>
        <end position="150"/>
    </location>
</feature>
<evidence type="ECO:0000259" key="1">
    <source>
        <dbReference type="Pfam" id="PF00483"/>
    </source>
</evidence>
<dbReference type="Proteomes" id="UP000824073">
    <property type="component" value="Unassembled WGS sequence"/>
</dbReference>
<dbReference type="InterPro" id="IPR005835">
    <property type="entry name" value="NTP_transferase_dom"/>
</dbReference>
<dbReference type="InterPro" id="IPR029044">
    <property type="entry name" value="Nucleotide-diphossugar_trans"/>
</dbReference>
<evidence type="ECO:0000313" key="2">
    <source>
        <dbReference type="EMBL" id="HIU42841.1"/>
    </source>
</evidence>
<gene>
    <name evidence="2" type="ORF">IAB67_00910</name>
</gene>
<dbReference type="Pfam" id="PF00483">
    <property type="entry name" value="NTP_transferase"/>
    <property type="match status" value="1"/>
</dbReference>
<dbReference type="Gene3D" id="3.90.550.10">
    <property type="entry name" value="Spore Coat Polysaccharide Biosynthesis Protein SpsA, Chain A"/>
    <property type="match status" value="1"/>
</dbReference>